<organism evidence="3">
    <name type="scientific">Echinococcus granulosus</name>
    <name type="common">Hydatid tapeworm</name>
    <dbReference type="NCBI Taxonomy" id="6210"/>
    <lineage>
        <taxon>Eukaryota</taxon>
        <taxon>Metazoa</taxon>
        <taxon>Spiralia</taxon>
        <taxon>Lophotrochozoa</taxon>
        <taxon>Platyhelminthes</taxon>
        <taxon>Cestoda</taxon>
        <taxon>Eucestoda</taxon>
        <taxon>Cyclophyllidea</taxon>
        <taxon>Taeniidae</taxon>
        <taxon>Echinococcus</taxon>
        <taxon>Echinococcus granulosus group</taxon>
    </lineage>
</organism>
<feature type="compositionally biased region" description="Basic residues" evidence="1">
    <location>
        <begin position="290"/>
        <end position="300"/>
    </location>
</feature>
<feature type="region of interest" description="Disordered" evidence="1">
    <location>
        <begin position="114"/>
        <end position="135"/>
    </location>
</feature>
<dbReference type="WBParaSite" id="EgrG_001196900">
    <property type="protein sequence ID" value="EgrG_001196900"/>
    <property type="gene ID" value="EgrG_001196900"/>
</dbReference>
<evidence type="ECO:0000313" key="3">
    <source>
        <dbReference type="EMBL" id="CDS22788.1"/>
    </source>
</evidence>
<feature type="compositionally biased region" description="Polar residues" evidence="1">
    <location>
        <begin position="420"/>
        <end position="432"/>
    </location>
</feature>
<evidence type="ECO:0000313" key="5">
    <source>
        <dbReference type="WBParaSite" id="EgrG_001196900"/>
    </source>
</evidence>
<protein>
    <submittedName>
        <fullName evidence="3 5">PWWP domain containing protein 2A</fullName>
    </submittedName>
</protein>
<reference evidence="3" key="2">
    <citation type="submission" date="2014-06" db="EMBL/GenBank/DDBJ databases">
        <authorList>
            <person name="Aslett M."/>
        </authorList>
    </citation>
    <scope>NUCLEOTIDE SEQUENCE</scope>
</reference>
<dbReference type="InterPro" id="IPR000313">
    <property type="entry name" value="PWWP_dom"/>
</dbReference>
<evidence type="ECO:0000259" key="2">
    <source>
        <dbReference type="PROSITE" id="PS50812"/>
    </source>
</evidence>
<accession>A0A068WSP5</accession>
<sequence length="643" mass="70728">MASSNAGRSGFTTGQSITVVIDYSTSNLIAVNFSSEGRVFRGVLLAENERIGVNETRSASAESWPPLSTNTSDVFSLKSPACAVERFTYKAEGEPSRLFILRPTNKRSISYRSSLLPPRTASQPHSRAVFRSSHSRSIVENPLCPNCKKALVSPNPNPSDSTQEHVSSTRPNKRGDQLDNAQAESKTTPSIKKRRLEEVGKTEHVKVKRLKHADELLPSILKKSEVIEESIPSASVVQVLSVKKHKENVDAACPKDLIKHRRSSMGHKFSVHEGSSRSTTTTTSAPDHRKSSHEKSRHRDRQTSLTKRVNGMQAGPSHAVDSEKNESEKPPGSEPPIPPIKIKINRSLISTDGGNDSDQGKASDMLSEYRVVVHDVPNASISDPVLCSHRQNSPLLSNKDPSTTEPPSSNSPLSEVTGPISPQHQDVPSGNERSVKRYRLPSNPSVTFRIDDVVWCKLSGWPWWPARIISLHRSTSSCMACVRWLAWNQISHFPCEKISPFLAEDDRKVDKRRMKKQTVYKKAIEEALAMARMRAAQALNEVDDDASDDDVFDSSSADLMNYEKPSSSKMKAVRSESELKTAPPVNGFPLVFPSDESGSEFDGGGPLMIDHVPAPTKTPLESEVAEPRAVFLPAPTQSCSILQ</sequence>
<dbReference type="SUPFAM" id="SSF63748">
    <property type="entry name" value="Tudor/PWWP/MBT"/>
    <property type="match status" value="1"/>
</dbReference>
<dbReference type="Pfam" id="PF00855">
    <property type="entry name" value="PWWP"/>
    <property type="match status" value="1"/>
</dbReference>
<dbReference type="PROSITE" id="PS50812">
    <property type="entry name" value="PWWP"/>
    <property type="match status" value="1"/>
</dbReference>
<gene>
    <name evidence="3" type="ORF">EgrG_001196900</name>
</gene>
<feature type="compositionally biased region" description="Polar residues" evidence="1">
    <location>
        <begin position="179"/>
        <end position="190"/>
    </location>
</feature>
<feature type="region of interest" description="Disordered" evidence="1">
    <location>
        <begin position="597"/>
        <end position="621"/>
    </location>
</feature>
<feature type="compositionally biased region" description="Low complexity" evidence="1">
    <location>
        <begin position="401"/>
        <end position="415"/>
    </location>
</feature>
<evidence type="ECO:0000256" key="1">
    <source>
        <dbReference type="SAM" id="MobiDB-lite"/>
    </source>
</evidence>
<dbReference type="Gene3D" id="2.30.30.140">
    <property type="match status" value="1"/>
</dbReference>
<reference evidence="3 4" key="1">
    <citation type="journal article" date="2013" name="Nature">
        <title>The genomes of four tapeworm species reveal adaptations to parasitism.</title>
        <authorList>
            <person name="Tsai I.J."/>
            <person name="Zarowiecki M."/>
            <person name="Holroyd N."/>
            <person name="Garciarrubio A."/>
            <person name="Sanchez-Flores A."/>
            <person name="Brooks K.L."/>
            <person name="Tracey A."/>
            <person name="Bobes R.J."/>
            <person name="Fragoso G."/>
            <person name="Sciutto E."/>
            <person name="Aslett M."/>
            <person name="Beasley H."/>
            <person name="Bennett H.M."/>
            <person name="Cai J."/>
            <person name="Camicia F."/>
            <person name="Clark R."/>
            <person name="Cucher M."/>
            <person name="De Silva N."/>
            <person name="Day T.A."/>
            <person name="Deplazes P."/>
            <person name="Estrada K."/>
            <person name="Fernandez C."/>
            <person name="Holland P.W."/>
            <person name="Hou J."/>
            <person name="Hu S."/>
            <person name="Huckvale T."/>
            <person name="Hung S.S."/>
            <person name="Kamenetzky L."/>
            <person name="Keane J.A."/>
            <person name="Kiss F."/>
            <person name="Koziol U."/>
            <person name="Lambert O."/>
            <person name="Liu K."/>
            <person name="Luo X."/>
            <person name="Luo Y."/>
            <person name="Macchiaroli N."/>
            <person name="Nichol S."/>
            <person name="Paps J."/>
            <person name="Parkinson J."/>
            <person name="Pouchkina-Stantcheva N."/>
            <person name="Riddiford N."/>
            <person name="Rosenzvit M."/>
            <person name="Salinas G."/>
            <person name="Wasmuth J.D."/>
            <person name="Zamanian M."/>
            <person name="Zheng Y."/>
            <person name="Cai X."/>
            <person name="Soberon X."/>
            <person name="Olson P.D."/>
            <person name="Laclette J.P."/>
            <person name="Brehm K."/>
            <person name="Berriman M."/>
            <person name="Garciarrubio A."/>
            <person name="Bobes R.J."/>
            <person name="Fragoso G."/>
            <person name="Sanchez-Flores A."/>
            <person name="Estrada K."/>
            <person name="Cevallos M.A."/>
            <person name="Morett E."/>
            <person name="Gonzalez V."/>
            <person name="Portillo T."/>
            <person name="Ochoa-Leyva A."/>
            <person name="Jose M.V."/>
            <person name="Sciutto E."/>
            <person name="Landa A."/>
            <person name="Jimenez L."/>
            <person name="Valdes V."/>
            <person name="Carrero J.C."/>
            <person name="Larralde C."/>
            <person name="Morales-Montor J."/>
            <person name="Limon-Lason J."/>
            <person name="Soberon X."/>
            <person name="Laclette J.P."/>
        </authorList>
    </citation>
    <scope>NUCLEOTIDE SEQUENCE [LARGE SCALE GENOMIC DNA]</scope>
</reference>
<feature type="domain" description="PWWP" evidence="2">
    <location>
        <begin position="450"/>
        <end position="470"/>
    </location>
</feature>
<feature type="compositionally biased region" description="Basic and acidic residues" evidence="1">
    <location>
        <begin position="320"/>
        <end position="331"/>
    </location>
</feature>
<dbReference type="OrthoDB" id="5964980at2759"/>
<feature type="region of interest" description="Disordered" evidence="1">
    <location>
        <begin position="260"/>
        <end position="340"/>
    </location>
</feature>
<feature type="region of interest" description="Disordered" evidence="1">
    <location>
        <begin position="149"/>
        <end position="199"/>
    </location>
</feature>
<name>A0A068WSP5_ECHGR</name>
<feature type="region of interest" description="Disordered" evidence="1">
    <location>
        <begin position="381"/>
        <end position="438"/>
    </location>
</feature>
<dbReference type="AlphaFoldDB" id="A0A068WSP5"/>
<proteinExistence type="predicted"/>
<dbReference type="Proteomes" id="UP000492820">
    <property type="component" value="Unassembled WGS sequence"/>
</dbReference>
<reference evidence="5" key="3">
    <citation type="submission" date="2020-10" db="UniProtKB">
        <authorList>
            <consortium name="WormBaseParasite"/>
        </authorList>
    </citation>
    <scope>IDENTIFICATION</scope>
</reference>
<evidence type="ECO:0000313" key="4">
    <source>
        <dbReference type="Proteomes" id="UP000492820"/>
    </source>
</evidence>
<dbReference type="SMART" id="SM00293">
    <property type="entry name" value="PWWP"/>
    <property type="match status" value="1"/>
</dbReference>
<dbReference type="EMBL" id="LK028587">
    <property type="protein sequence ID" value="CDS22788.1"/>
    <property type="molecule type" value="Genomic_DNA"/>
</dbReference>
<feature type="compositionally biased region" description="Polar residues" evidence="1">
    <location>
        <begin position="158"/>
        <end position="170"/>
    </location>
</feature>
<feature type="compositionally biased region" description="Polar residues" evidence="1">
    <location>
        <begin position="389"/>
        <end position="400"/>
    </location>
</feature>